<accession>A0A558RBG4</accession>
<dbReference type="PANTHER" id="PTHR48207:SF3">
    <property type="entry name" value="SUCCINATE--HYDROXYMETHYLGLUTARATE COA-TRANSFERASE"/>
    <property type="match status" value="1"/>
</dbReference>
<keyword evidence="1 2" id="KW-0808">Transferase</keyword>
<dbReference type="InterPro" id="IPR003673">
    <property type="entry name" value="CoA-Trfase_fam_III"/>
</dbReference>
<gene>
    <name evidence="2" type="ORF">FOY91_03155</name>
</gene>
<sequence length="403" mass="42904">MTRPLDGIRVVELALEIQGPYAALTLSEMGADVIKVENRVGGDTSRSVPLAKMVADAPAELADFRHYFYIFNRGKRSVGLDLKSAGGRDALMRLLDTADVLVSNFRLGVLDRLGFGYDALKERFPRLIYAVASGWGTQGPRTHYPSRDMLAQAASGLMAKTGHDPDPPLPAGTNIADYGGAHMLVTAVLAALVQRGRTGRGQRVDVSLYGTMLAHENWELFQASLTGREPHRAGHAHPHMTGAWGGFRTADGWLVLSSIPDAVWPRFCEIIARPDLAADPQWTGKTRNVDGEAFRTIIAGAFTGRTTADWMAELGPAGVLATPAASYQDVLADPQAHASGYIREVAHPGLGTLRLVGSPIAFSDAALREAATAPALGADTDAVLGELGYTDTDIAGLRDAGVI</sequence>
<name>A0A558RBG4_9SPHN</name>
<dbReference type="Gene3D" id="3.30.1540.10">
    <property type="entry name" value="formyl-coa transferase, domain 3"/>
    <property type="match status" value="1"/>
</dbReference>
<dbReference type="RefSeq" id="WP_145148048.1">
    <property type="nucleotide sequence ID" value="NZ_VNIM01000007.1"/>
</dbReference>
<comment type="caution">
    <text evidence="2">The sequence shown here is derived from an EMBL/GenBank/DDBJ whole genome shotgun (WGS) entry which is preliminary data.</text>
</comment>
<dbReference type="OrthoDB" id="5720311at2"/>
<dbReference type="InterPro" id="IPR050483">
    <property type="entry name" value="CoA-transferase_III_domain"/>
</dbReference>
<dbReference type="AlphaFoldDB" id="A0A558RBG4"/>
<proteinExistence type="predicted"/>
<protein>
    <submittedName>
        <fullName evidence="2">CoA transferase</fullName>
    </submittedName>
</protein>
<dbReference type="InterPro" id="IPR044855">
    <property type="entry name" value="CoA-Trfase_III_dom3_sf"/>
</dbReference>
<dbReference type="PANTHER" id="PTHR48207">
    <property type="entry name" value="SUCCINATE--HYDROXYMETHYLGLUTARATE COA-TRANSFERASE"/>
    <property type="match status" value="1"/>
</dbReference>
<keyword evidence="3" id="KW-1185">Reference proteome</keyword>
<reference evidence="2 3" key="1">
    <citation type="submission" date="2019-07" db="EMBL/GenBank/DDBJ databases">
        <title>Sphingomonas solaris sp. nov., isolated from a solar panel from Boston, Massachusetts.</title>
        <authorList>
            <person name="Tanner K."/>
            <person name="Pascual J."/>
            <person name="Mancuso C."/>
            <person name="Pereto J."/>
            <person name="Khalil A."/>
            <person name="Vilanova C."/>
        </authorList>
    </citation>
    <scope>NUCLEOTIDE SEQUENCE [LARGE SCALE GENOMIC DNA]</scope>
    <source>
        <strain evidence="2 3">R4DWN</strain>
    </source>
</reference>
<dbReference type="EMBL" id="VNIM01000007">
    <property type="protein sequence ID" value="TVV76716.1"/>
    <property type="molecule type" value="Genomic_DNA"/>
</dbReference>
<dbReference type="Proteomes" id="UP000318681">
    <property type="component" value="Unassembled WGS sequence"/>
</dbReference>
<dbReference type="SUPFAM" id="SSF89796">
    <property type="entry name" value="CoA-transferase family III (CaiB/BaiF)"/>
    <property type="match status" value="1"/>
</dbReference>
<evidence type="ECO:0000313" key="2">
    <source>
        <dbReference type="EMBL" id="TVV76716.1"/>
    </source>
</evidence>
<dbReference type="Gene3D" id="3.40.50.10540">
    <property type="entry name" value="Crotonobetainyl-coa:carnitine coa-transferase, domain 1"/>
    <property type="match status" value="1"/>
</dbReference>
<dbReference type="InterPro" id="IPR023606">
    <property type="entry name" value="CoA-Trfase_III_dom_1_sf"/>
</dbReference>
<organism evidence="2 3">
    <name type="scientific">Alterirhizorhabdus solaris</name>
    <dbReference type="NCBI Taxonomy" id="2529389"/>
    <lineage>
        <taxon>Bacteria</taxon>
        <taxon>Pseudomonadati</taxon>
        <taxon>Pseudomonadota</taxon>
        <taxon>Alphaproteobacteria</taxon>
        <taxon>Sphingomonadales</taxon>
        <taxon>Rhizorhabdaceae</taxon>
        <taxon>Alterirhizorhabdus</taxon>
    </lineage>
</organism>
<dbReference type="GO" id="GO:0008410">
    <property type="term" value="F:CoA-transferase activity"/>
    <property type="evidence" value="ECO:0007669"/>
    <property type="project" value="TreeGrafter"/>
</dbReference>
<evidence type="ECO:0000256" key="1">
    <source>
        <dbReference type="ARBA" id="ARBA00022679"/>
    </source>
</evidence>
<evidence type="ECO:0000313" key="3">
    <source>
        <dbReference type="Proteomes" id="UP000318681"/>
    </source>
</evidence>
<dbReference type="Pfam" id="PF02515">
    <property type="entry name" value="CoA_transf_3"/>
    <property type="match status" value="1"/>
</dbReference>